<comment type="caution">
    <text evidence="1">The sequence shown here is derived from an EMBL/GenBank/DDBJ whole genome shotgun (WGS) entry which is preliminary data.</text>
</comment>
<evidence type="ECO:0000313" key="2">
    <source>
        <dbReference type="Proteomes" id="UP001152531"/>
    </source>
</evidence>
<protein>
    <submittedName>
        <fullName evidence="1">Monoglyceride lipase</fullName>
    </submittedName>
</protein>
<name>A0ACA9YDY3_9ASCO</name>
<accession>A0ACA9YDY3</accession>
<keyword evidence="2" id="KW-1185">Reference proteome</keyword>
<organism evidence="1 2">
    <name type="scientific">[Candida] jaroonii</name>
    <dbReference type="NCBI Taxonomy" id="467808"/>
    <lineage>
        <taxon>Eukaryota</taxon>
        <taxon>Fungi</taxon>
        <taxon>Dikarya</taxon>
        <taxon>Ascomycota</taxon>
        <taxon>Saccharomycotina</taxon>
        <taxon>Pichiomycetes</taxon>
        <taxon>Debaryomycetaceae</taxon>
        <taxon>Yamadazyma</taxon>
    </lineage>
</organism>
<reference evidence="1" key="1">
    <citation type="submission" date="2022-06" db="EMBL/GenBank/DDBJ databases">
        <authorList>
            <person name="Legras J.-L."/>
            <person name="Devillers H."/>
            <person name="Grondin C."/>
        </authorList>
    </citation>
    <scope>NUCLEOTIDE SEQUENCE</scope>
    <source>
        <strain evidence="1">CLIB 1444</strain>
    </source>
</reference>
<dbReference type="EMBL" id="CALSDN010000011">
    <property type="protein sequence ID" value="CAH6722785.1"/>
    <property type="molecule type" value="Genomic_DNA"/>
</dbReference>
<gene>
    <name evidence="1" type="ORF">CLIB1444_11S01068</name>
</gene>
<evidence type="ECO:0000313" key="1">
    <source>
        <dbReference type="EMBL" id="CAH6722785.1"/>
    </source>
</evidence>
<proteinExistence type="predicted"/>
<dbReference type="Proteomes" id="UP001152531">
    <property type="component" value="Unassembled WGS sequence"/>
</dbReference>
<sequence length="302" mass="34715">MAVKVPYTPKKQPVIEFIPFDGLKFKTEFWQHAEGSTYIGRILYVHGFAEDSKMYCEYFDILSDLGFDIFFFDQRGAGETSPEKDHGKTNESLVYKDLEFIIKKNLESMKQKDPKEKLILMGHSMGGGIVLNYAVKGKYRDQIRAIVATGPMVLLHPSTAPNFLLKTFSNLAYKLAPNFRLDAGLNINYVTSNEKWQKYIAGHTKKFWITSNLFHGMLHRGENLTKPEYVSSFDPDIPVLVFHGTNDQINWLDGTKKFIDLLHDNVDKEFVPIKNARHSLAVEVDPLRDQVIDKIVDYFKTH</sequence>